<proteinExistence type="predicted"/>
<evidence type="ECO:0008006" key="3">
    <source>
        <dbReference type="Google" id="ProtNLM"/>
    </source>
</evidence>
<accession>A0ABY9YMF1</accession>
<gene>
    <name evidence="1" type="ORF">PDM29_17335</name>
</gene>
<organism evidence="1 2">
    <name type="scientific">Stenotrophomonas oahuensis</name>
    <dbReference type="NCBI Taxonomy" id="3003271"/>
    <lineage>
        <taxon>Bacteria</taxon>
        <taxon>Pseudomonadati</taxon>
        <taxon>Pseudomonadota</taxon>
        <taxon>Gammaproteobacteria</taxon>
        <taxon>Lysobacterales</taxon>
        <taxon>Lysobacteraceae</taxon>
        <taxon>Stenotrophomonas</taxon>
    </lineage>
</organism>
<dbReference type="EMBL" id="CP115541">
    <property type="protein sequence ID" value="WNH52082.1"/>
    <property type="molecule type" value="Genomic_DNA"/>
</dbReference>
<dbReference type="RefSeq" id="WP_311191287.1">
    <property type="nucleotide sequence ID" value="NZ_CP115541.1"/>
</dbReference>
<name>A0ABY9YMF1_9GAMM</name>
<sequence length="254" mass="27143">MASDKGHYVRTALVEAIDARPHPKHLAALLHLVTDKWSSDSMYDSDNRHFPIARAAAGALSKLGQLSADASEALHILALETSDANLRFALFSINACQADEAFRSRLLDVAAAAPSPVCRAAASALLSNWQQASPTFIARLDADLLSRTTPFVAARLTLLLALRGEASHAFDTCCNLAGHQGRRVLLLLVVWLMHERNPLVAEKISALLPAGHIGVAKVTGAHRDALDDSALADLGDALTVAEVLFFIGKEKESS</sequence>
<evidence type="ECO:0000313" key="1">
    <source>
        <dbReference type="EMBL" id="WNH52082.1"/>
    </source>
</evidence>
<keyword evidence="2" id="KW-1185">Reference proteome</keyword>
<dbReference type="Proteomes" id="UP001302072">
    <property type="component" value="Chromosome"/>
</dbReference>
<evidence type="ECO:0000313" key="2">
    <source>
        <dbReference type="Proteomes" id="UP001302072"/>
    </source>
</evidence>
<protein>
    <recommendedName>
        <fullName evidence="3">HEAT repeat domain-containing protein</fullName>
    </recommendedName>
</protein>
<reference evidence="1 2" key="1">
    <citation type="submission" date="2022-12" db="EMBL/GenBank/DDBJ databases">
        <title>Two new species, Stenotrophomonas aracearum and Stenotrophomonas oahuensis, isolated from Anthurium (Araceae family) in Hawaii.</title>
        <authorList>
            <person name="Chunag S.C."/>
            <person name="Dobhal S."/>
            <person name="Alvarez A."/>
            <person name="Arif M."/>
        </authorList>
    </citation>
    <scope>NUCLEOTIDE SEQUENCE [LARGE SCALE GENOMIC DNA]</scope>
    <source>
        <strain evidence="1 2">A5586</strain>
    </source>
</reference>